<organism evidence="2 3">
    <name type="scientific">Fasciola gigantica</name>
    <name type="common">Giant liver fluke</name>
    <dbReference type="NCBI Taxonomy" id="46835"/>
    <lineage>
        <taxon>Eukaryota</taxon>
        <taxon>Metazoa</taxon>
        <taxon>Spiralia</taxon>
        <taxon>Lophotrochozoa</taxon>
        <taxon>Platyhelminthes</taxon>
        <taxon>Trematoda</taxon>
        <taxon>Digenea</taxon>
        <taxon>Plagiorchiida</taxon>
        <taxon>Echinostomata</taxon>
        <taxon>Echinostomatoidea</taxon>
        <taxon>Fasciolidae</taxon>
        <taxon>Fasciola</taxon>
    </lineage>
</organism>
<sequence length="156" mass="16691">MAGAADSYTVNEDFALPTSVPAPTGFDMEEEATIPALQSETNYLSVALTDIAHGLVGQIGSSIPPVMRSTRSTAHTLSPSIRLQAKIYQGLAELYMDNGQLNEAKDALDEAARITSLDVETLFLSPFVLQTRAVFSPFSLVCCSPGCRVGSPFYIL</sequence>
<protein>
    <submittedName>
        <fullName evidence="2">Uncharacterized protein</fullName>
    </submittedName>
</protein>
<feature type="repeat" description="TPR" evidence="1">
    <location>
        <begin position="85"/>
        <end position="118"/>
    </location>
</feature>
<comment type="caution">
    <text evidence="2">The sequence shown here is derived from an EMBL/GenBank/DDBJ whole genome shotgun (WGS) entry which is preliminary data.</text>
</comment>
<dbReference type="AlphaFoldDB" id="A0A504Z1K5"/>
<reference evidence="2 3" key="1">
    <citation type="submission" date="2019-04" db="EMBL/GenBank/DDBJ databases">
        <title>Annotation for the trematode Fasciola gigantica.</title>
        <authorList>
            <person name="Choi Y.-J."/>
        </authorList>
    </citation>
    <scope>NUCLEOTIDE SEQUENCE [LARGE SCALE GENOMIC DNA]</scope>
    <source>
        <strain evidence="2">Uganda_cow_1</strain>
    </source>
</reference>
<evidence type="ECO:0000313" key="3">
    <source>
        <dbReference type="Proteomes" id="UP000316759"/>
    </source>
</evidence>
<keyword evidence="3" id="KW-1185">Reference proteome</keyword>
<gene>
    <name evidence="2" type="ORF">FGIG_12427</name>
</gene>
<name>A0A504Z1K5_FASGI</name>
<dbReference type="Proteomes" id="UP000316759">
    <property type="component" value="Unassembled WGS sequence"/>
</dbReference>
<dbReference type="EMBL" id="SUNJ01005612">
    <property type="protein sequence ID" value="TPP63480.1"/>
    <property type="molecule type" value="Genomic_DNA"/>
</dbReference>
<keyword evidence="1" id="KW-0802">TPR repeat</keyword>
<proteinExistence type="predicted"/>
<evidence type="ECO:0000256" key="1">
    <source>
        <dbReference type="PROSITE-ProRule" id="PRU00339"/>
    </source>
</evidence>
<dbReference type="OrthoDB" id="29013at2759"/>
<evidence type="ECO:0000313" key="2">
    <source>
        <dbReference type="EMBL" id="TPP63480.1"/>
    </source>
</evidence>
<dbReference type="InterPro" id="IPR019734">
    <property type="entry name" value="TPR_rpt"/>
</dbReference>
<dbReference type="PROSITE" id="PS50005">
    <property type="entry name" value="TPR"/>
    <property type="match status" value="1"/>
</dbReference>
<accession>A0A504Z1K5</accession>